<gene>
    <name evidence="3" type="ORF">QN277_006468</name>
</gene>
<dbReference type="AlphaFoldDB" id="A0AAE1ITZ0"/>
<sequence>MSHTSSFYLSYLLRSRLSHSAVSQAKQCHAQILLQGLLPNATLQTDLLLVYSRCGLLRHARQVFDGMLRKNMHSWNIMIASHVQNSLYSDAIAVFCKFQRMGLRPDHYTLPPLFKASIGVGDTCLGKTCHALVIKLGYDEYVVVGSCLLESYAESGAMSEARCVFSDMSFKDSAAWNLMISRFARTGLYMDALNCLRGMILNKVKIDSMTFPSVLNACGREGDLIKGKEVHGQIVRGFMFSADAAIGNALIDMYGKCGSLNYAETVFKTMTDVNLVTWTTMISCYGMHGKGEESLHLFKKMIDIGFNPNPVTLTSILASCSHSGLVDQGMQIFNSIHSEYGFEPSVEHYACIVDLLGRCGYLVEALQILESMKSSATTSIWGALLAGCVMQKNVKIGEIAANRLFQIEPYNASNYIALCSIYETQGMLEGVSSVRAKLRDLDLAKAPGYSGINIAGRFHKFYQGNLSLPLEHIIHEISFQISKPEMTDDCEQCD</sequence>
<dbReference type="InterPro" id="IPR011990">
    <property type="entry name" value="TPR-like_helical_dom_sf"/>
</dbReference>
<feature type="repeat" description="PPR" evidence="2">
    <location>
        <begin position="172"/>
        <end position="206"/>
    </location>
</feature>
<feature type="repeat" description="PPR" evidence="2">
    <location>
        <begin position="274"/>
        <end position="308"/>
    </location>
</feature>
<dbReference type="InterPro" id="IPR002885">
    <property type="entry name" value="PPR_rpt"/>
</dbReference>
<evidence type="ECO:0000313" key="3">
    <source>
        <dbReference type="EMBL" id="KAK4256787.1"/>
    </source>
</evidence>
<organism evidence="3 4">
    <name type="scientific">Acacia crassicarpa</name>
    <name type="common">northern wattle</name>
    <dbReference type="NCBI Taxonomy" id="499986"/>
    <lineage>
        <taxon>Eukaryota</taxon>
        <taxon>Viridiplantae</taxon>
        <taxon>Streptophyta</taxon>
        <taxon>Embryophyta</taxon>
        <taxon>Tracheophyta</taxon>
        <taxon>Spermatophyta</taxon>
        <taxon>Magnoliopsida</taxon>
        <taxon>eudicotyledons</taxon>
        <taxon>Gunneridae</taxon>
        <taxon>Pentapetalae</taxon>
        <taxon>rosids</taxon>
        <taxon>fabids</taxon>
        <taxon>Fabales</taxon>
        <taxon>Fabaceae</taxon>
        <taxon>Caesalpinioideae</taxon>
        <taxon>mimosoid clade</taxon>
        <taxon>Acacieae</taxon>
        <taxon>Acacia</taxon>
    </lineage>
</organism>
<dbReference type="PANTHER" id="PTHR47926">
    <property type="entry name" value="PENTATRICOPEPTIDE REPEAT-CONTAINING PROTEIN"/>
    <property type="match status" value="1"/>
</dbReference>
<proteinExistence type="predicted"/>
<keyword evidence="1" id="KW-0677">Repeat</keyword>
<reference evidence="3" key="1">
    <citation type="submission" date="2023-10" db="EMBL/GenBank/DDBJ databases">
        <title>Chromosome-level genome of the transformable northern wattle, Acacia crassicarpa.</title>
        <authorList>
            <person name="Massaro I."/>
            <person name="Sinha N.R."/>
            <person name="Poethig S."/>
            <person name="Leichty A.R."/>
        </authorList>
    </citation>
    <scope>NUCLEOTIDE SEQUENCE</scope>
    <source>
        <strain evidence="3">Acra3RX</strain>
        <tissue evidence="3">Leaf</tissue>
    </source>
</reference>
<dbReference type="GO" id="GO:0003723">
    <property type="term" value="F:RNA binding"/>
    <property type="evidence" value="ECO:0007669"/>
    <property type="project" value="InterPro"/>
</dbReference>
<comment type="caution">
    <text evidence="3">The sequence shown here is derived from an EMBL/GenBank/DDBJ whole genome shotgun (WGS) entry which is preliminary data.</text>
</comment>
<dbReference type="EMBL" id="JAWXYG010000012">
    <property type="protein sequence ID" value="KAK4256787.1"/>
    <property type="molecule type" value="Genomic_DNA"/>
</dbReference>
<name>A0AAE1ITZ0_9FABA</name>
<dbReference type="PANTHER" id="PTHR47926:SF516">
    <property type="entry name" value="SMK1"/>
    <property type="match status" value="1"/>
</dbReference>
<protein>
    <recommendedName>
        <fullName evidence="5">Pentatricopeptide repeat-containing protein</fullName>
    </recommendedName>
</protein>
<evidence type="ECO:0000313" key="4">
    <source>
        <dbReference type="Proteomes" id="UP001293593"/>
    </source>
</evidence>
<evidence type="ECO:0000256" key="2">
    <source>
        <dbReference type="PROSITE-ProRule" id="PRU00708"/>
    </source>
</evidence>
<feature type="repeat" description="PPR" evidence="2">
    <location>
        <begin position="71"/>
        <end position="105"/>
    </location>
</feature>
<dbReference type="Pfam" id="PF01535">
    <property type="entry name" value="PPR"/>
    <property type="match status" value="5"/>
</dbReference>
<dbReference type="Gene3D" id="1.25.40.10">
    <property type="entry name" value="Tetratricopeptide repeat domain"/>
    <property type="match status" value="3"/>
</dbReference>
<dbReference type="PROSITE" id="PS51375">
    <property type="entry name" value="PPR"/>
    <property type="match status" value="3"/>
</dbReference>
<dbReference type="GO" id="GO:0009451">
    <property type="term" value="P:RNA modification"/>
    <property type="evidence" value="ECO:0007669"/>
    <property type="project" value="InterPro"/>
</dbReference>
<accession>A0AAE1ITZ0</accession>
<evidence type="ECO:0000256" key="1">
    <source>
        <dbReference type="ARBA" id="ARBA00022737"/>
    </source>
</evidence>
<dbReference type="InterPro" id="IPR046960">
    <property type="entry name" value="PPR_At4g14850-like_plant"/>
</dbReference>
<dbReference type="NCBIfam" id="TIGR00756">
    <property type="entry name" value="PPR"/>
    <property type="match status" value="2"/>
</dbReference>
<dbReference type="FunFam" id="1.25.40.10:FF:000996">
    <property type="entry name" value="Small kernel1"/>
    <property type="match status" value="1"/>
</dbReference>
<evidence type="ECO:0008006" key="5">
    <source>
        <dbReference type="Google" id="ProtNLM"/>
    </source>
</evidence>
<dbReference type="Pfam" id="PF20431">
    <property type="entry name" value="E_motif"/>
    <property type="match status" value="1"/>
</dbReference>
<dbReference type="Pfam" id="PF13041">
    <property type="entry name" value="PPR_2"/>
    <property type="match status" value="1"/>
</dbReference>
<keyword evidence="4" id="KW-1185">Reference proteome</keyword>
<dbReference type="Proteomes" id="UP001293593">
    <property type="component" value="Unassembled WGS sequence"/>
</dbReference>
<dbReference type="InterPro" id="IPR046848">
    <property type="entry name" value="E_motif"/>
</dbReference>